<sequence>MSVSLPRCMELKQLLSSIKKKESQSMEFYLREIKNVVDALAAINSPVSDKEMLQAILAGLGTEYRSFVTSVSLFPDQFTYDILQPRLLDEEQRVLYERQQQPAAGHQAFAVAAAGGPPPAGYANRGRGGHGRGRGRQGRGRSRGPPYGYQHQATQFYGPQQPVPAPQLGFGSDQQGFGQQGFGHPHASTQGVPNSQGNTSGFSSGEGILGSV</sequence>
<dbReference type="PANTHER" id="PTHR47481:SF37">
    <property type="entry name" value="RETROTRANSPOSON GAG DOMAIN-CONTAINING PROTEIN"/>
    <property type="match status" value="1"/>
</dbReference>
<name>A0A9P1EIM7_CUSEU</name>
<dbReference type="PANTHER" id="PTHR47481">
    <property type="match status" value="1"/>
</dbReference>
<organism evidence="2 3">
    <name type="scientific">Cuscuta europaea</name>
    <name type="common">European dodder</name>
    <dbReference type="NCBI Taxonomy" id="41803"/>
    <lineage>
        <taxon>Eukaryota</taxon>
        <taxon>Viridiplantae</taxon>
        <taxon>Streptophyta</taxon>
        <taxon>Embryophyta</taxon>
        <taxon>Tracheophyta</taxon>
        <taxon>Spermatophyta</taxon>
        <taxon>Magnoliopsida</taxon>
        <taxon>eudicotyledons</taxon>
        <taxon>Gunneridae</taxon>
        <taxon>Pentapetalae</taxon>
        <taxon>asterids</taxon>
        <taxon>lamiids</taxon>
        <taxon>Solanales</taxon>
        <taxon>Convolvulaceae</taxon>
        <taxon>Cuscuteae</taxon>
        <taxon>Cuscuta</taxon>
        <taxon>Cuscuta subgen. Cuscuta</taxon>
    </lineage>
</organism>
<gene>
    <name evidence="2" type="ORF">CEURO_LOCUS18169</name>
</gene>
<evidence type="ECO:0000313" key="2">
    <source>
        <dbReference type="EMBL" id="CAH9108519.1"/>
    </source>
</evidence>
<dbReference type="EMBL" id="CAMAPE010000051">
    <property type="protein sequence ID" value="CAH9108519.1"/>
    <property type="molecule type" value="Genomic_DNA"/>
</dbReference>
<accession>A0A9P1EIM7</accession>
<evidence type="ECO:0000256" key="1">
    <source>
        <dbReference type="SAM" id="MobiDB-lite"/>
    </source>
</evidence>
<feature type="compositionally biased region" description="Basic residues" evidence="1">
    <location>
        <begin position="127"/>
        <end position="142"/>
    </location>
</feature>
<evidence type="ECO:0000313" key="3">
    <source>
        <dbReference type="Proteomes" id="UP001152484"/>
    </source>
</evidence>
<protein>
    <submittedName>
        <fullName evidence="2">Uncharacterized protein</fullName>
    </submittedName>
</protein>
<dbReference type="AlphaFoldDB" id="A0A9P1EIM7"/>
<proteinExistence type="predicted"/>
<feature type="compositionally biased region" description="Low complexity" evidence="1">
    <location>
        <begin position="112"/>
        <end position="125"/>
    </location>
</feature>
<dbReference type="Pfam" id="PF14223">
    <property type="entry name" value="Retrotran_gag_2"/>
    <property type="match status" value="1"/>
</dbReference>
<feature type="region of interest" description="Disordered" evidence="1">
    <location>
        <begin position="112"/>
        <end position="212"/>
    </location>
</feature>
<feature type="compositionally biased region" description="Low complexity" evidence="1">
    <location>
        <begin position="167"/>
        <end position="177"/>
    </location>
</feature>
<comment type="caution">
    <text evidence="2">The sequence shown here is derived from an EMBL/GenBank/DDBJ whole genome shotgun (WGS) entry which is preliminary data.</text>
</comment>
<dbReference type="OrthoDB" id="1306133at2759"/>
<keyword evidence="3" id="KW-1185">Reference proteome</keyword>
<feature type="compositionally biased region" description="Polar residues" evidence="1">
    <location>
        <begin position="187"/>
        <end position="203"/>
    </location>
</feature>
<dbReference type="Proteomes" id="UP001152484">
    <property type="component" value="Unassembled WGS sequence"/>
</dbReference>
<feature type="non-terminal residue" evidence="2">
    <location>
        <position position="212"/>
    </location>
</feature>
<reference evidence="2" key="1">
    <citation type="submission" date="2022-07" db="EMBL/GenBank/DDBJ databases">
        <authorList>
            <person name="Macas J."/>
            <person name="Novak P."/>
            <person name="Neumann P."/>
        </authorList>
    </citation>
    <scope>NUCLEOTIDE SEQUENCE</scope>
</reference>